<evidence type="ECO:0000313" key="3">
    <source>
        <dbReference type="Proteomes" id="UP000197783"/>
    </source>
</evidence>
<reference evidence="2 3" key="1">
    <citation type="submission" date="2017-03" db="EMBL/GenBank/DDBJ databases">
        <title>Genome sequence of Sphingomonas mucosissima DSM 17494.</title>
        <authorList>
            <person name="Poehlein A."/>
            <person name="Wuebbeler J.H."/>
            <person name="Steinbuechel A."/>
            <person name="Daniel R."/>
        </authorList>
    </citation>
    <scope>NUCLEOTIDE SEQUENCE [LARGE SCALE GENOMIC DNA]</scope>
    <source>
        <strain evidence="2 3">DSM 17494</strain>
    </source>
</reference>
<name>A0A245ZRV7_9SPHN</name>
<evidence type="ECO:0000259" key="1">
    <source>
        <dbReference type="Pfam" id="PF13229"/>
    </source>
</evidence>
<dbReference type="InterPro" id="IPR039448">
    <property type="entry name" value="Beta_helix"/>
</dbReference>
<dbReference type="Pfam" id="PF13229">
    <property type="entry name" value="Beta_helix"/>
    <property type="match status" value="1"/>
</dbReference>
<organism evidence="2 3">
    <name type="scientific">Sphingomonas mucosissima</name>
    <dbReference type="NCBI Taxonomy" id="370959"/>
    <lineage>
        <taxon>Bacteria</taxon>
        <taxon>Pseudomonadati</taxon>
        <taxon>Pseudomonadota</taxon>
        <taxon>Alphaproteobacteria</taxon>
        <taxon>Sphingomonadales</taxon>
        <taxon>Sphingomonadaceae</taxon>
        <taxon>Sphingomonas</taxon>
    </lineage>
</organism>
<comment type="caution">
    <text evidence="2">The sequence shown here is derived from an EMBL/GenBank/DDBJ whole genome shotgun (WGS) entry which is preliminary data.</text>
</comment>
<evidence type="ECO:0000313" key="2">
    <source>
        <dbReference type="EMBL" id="OWK32475.1"/>
    </source>
</evidence>
<dbReference type="InterPro" id="IPR011050">
    <property type="entry name" value="Pectin_lyase_fold/virulence"/>
</dbReference>
<dbReference type="InterPro" id="IPR012334">
    <property type="entry name" value="Pectin_lyas_fold"/>
</dbReference>
<protein>
    <recommendedName>
        <fullName evidence="1">Right handed beta helix domain-containing protein</fullName>
    </recommendedName>
</protein>
<accession>A0A245ZRV7</accession>
<feature type="domain" description="Right handed beta helix" evidence="1">
    <location>
        <begin position="107"/>
        <end position="257"/>
    </location>
</feature>
<dbReference type="Gene3D" id="2.160.20.10">
    <property type="entry name" value="Single-stranded right-handed beta-helix, Pectin lyase-like"/>
    <property type="match status" value="1"/>
</dbReference>
<gene>
    <name evidence="2" type="ORF">SPMU_08070</name>
</gene>
<keyword evidence="3" id="KW-1185">Reference proteome</keyword>
<dbReference type="InterPro" id="IPR006626">
    <property type="entry name" value="PbH1"/>
</dbReference>
<proteinExistence type="predicted"/>
<dbReference type="Proteomes" id="UP000197783">
    <property type="component" value="Unassembled WGS sequence"/>
</dbReference>
<sequence>MLALRHAHGGQRILLAPGDYAPFALRGIAPASEVVITSQDPARRATLTGVNLRGGANLTFRNLVLRGSGKAVQEDFLFHGTRNLTISHVLASGRAGPAGLAEDKIMQLRDCTNAAITRSEFTNAVIGVSLLDTNGVAVTSSYFHGLRMDAVRGGGNSNVVIAYNYITGLSPNAADHPDGIQFWTSRQKAAAHDIKIIGNVIHRGRGEPMQGIFMRDETDNLPYRNVLLQDNIVVGGMFNGIAVLSDTSSLTLNNNTVAAYPDQKSWIRVNSHARLSNNTAPIYLVGNKRVRALGSNQVVPARSDDGAAALKTWAAGRALNRYSESLRRHVDSL</sequence>
<dbReference type="EMBL" id="NBBJ01000001">
    <property type="protein sequence ID" value="OWK32475.1"/>
    <property type="molecule type" value="Genomic_DNA"/>
</dbReference>
<dbReference type="SUPFAM" id="SSF51126">
    <property type="entry name" value="Pectin lyase-like"/>
    <property type="match status" value="1"/>
</dbReference>
<dbReference type="SMART" id="SM00710">
    <property type="entry name" value="PbH1"/>
    <property type="match status" value="4"/>
</dbReference>
<dbReference type="AlphaFoldDB" id="A0A245ZRV7"/>